<comment type="similarity">
    <text evidence="4 5">Belongs to the RNA methyltransferase RlmH family.</text>
</comment>
<dbReference type="CDD" id="cd18081">
    <property type="entry name" value="RlmH-like"/>
    <property type="match status" value="1"/>
</dbReference>
<dbReference type="Gene3D" id="3.40.1280.10">
    <property type="match status" value="1"/>
</dbReference>
<keyword evidence="1 5" id="KW-0489">Methyltransferase</keyword>
<reference evidence="6" key="2">
    <citation type="submission" date="2020-09" db="EMBL/GenBank/DDBJ databases">
        <authorList>
            <person name="Sun Q."/>
            <person name="Kim S."/>
        </authorList>
    </citation>
    <scope>NUCLEOTIDE SEQUENCE</scope>
    <source>
        <strain evidence="6">KCTC 12988</strain>
    </source>
</reference>
<dbReference type="HAMAP" id="MF_00658">
    <property type="entry name" value="23SrRNA_methyltr_H"/>
    <property type="match status" value="1"/>
</dbReference>
<evidence type="ECO:0000256" key="2">
    <source>
        <dbReference type="ARBA" id="ARBA00022679"/>
    </source>
</evidence>
<evidence type="ECO:0000256" key="1">
    <source>
        <dbReference type="ARBA" id="ARBA00022603"/>
    </source>
</evidence>
<dbReference type="AlphaFoldDB" id="A0A918WI23"/>
<dbReference type="InterPro" id="IPR003742">
    <property type="entry name" value="RlmH-like"/>
</dbReference>
<comment type="function">
    <text evidence="5">Specifically methylates the pseudouridine at position 1915 (m3Psi1915) in 23S rRNA.</text>
</comment>
<keyword evidence="7" id="KW-1185">Reference proteome</keyword>
<dbReference type="Proteomes" id="UP000644507">
    <property type="component" value="Unassembled WGS sequence"/>
</dbReference>
<name>A0A918WI23_9BACT</name>
<evidence type="ECO:0000313" key="7">
    <source>
        <dbReference type="Proteomes" id="UP000644507"/>
    </source>
</evidence>
<evidence type="ECO:0000313" key="6">
    <source>
        <dbReference type="EMBL" id="GHC45673.1"/>
    </source>
</evidence>
<dbReference type="RefSeq" id="WP_189567712.1">
    <property type="nucleotide sequence ID" value="NZ_BMXI01000003.1"/>
</dbReference>
<keyword evidence="3 5" id="KW-0949">S-adenosyl-L-methionine</keyword>
<keyword evidence="2 5" id="KW-0808">Transferase</keyword>
<reference evidence="6" key="1">
    <citation type="journal article" date="2014" name="Int. J. Syst. Evol. Microbiol.">
        <title>Complete genome sequence of Corynebacterium casei LMG S-19264T (=DSM 44701T), isolated from a smear-ripened cheese.</title>
        <authorList>
            <consortium name="US DOE Joint Genome Institute (JGI-PGF)"/>
            <person name="Walter F."/>
            <person name="Albersmeier A."/>
            <person name="Kalinowski J."/>
            <person name="Ruckert C."/>
        </authorList>
    </citation>
    <scope>NUCLEOTIDE SEQUENCE</scope>
    <source>
        <strain evidence="6">KCTC 12988</strain>
    </source>
</reference>
<comment type="caution">
    <text evidence="6">The sequence shown here is derived from an EMBL/GenBank/DDBJ whole genome shotgun (WGS) entry which is preliminary data.</text>
</comment>
<feature type="binding site" evidence="5">
    <location>
        <begin position="114"/>
        <end position="119"/>
    </location>
    <ligand>
        <name>S-adenosyl-L-methionine</name>
        <dbReference type="ChEBI" id="CHEBI:59789"/>
    </ligand>
</feature>
<keyword evidence="5" id="KW-0698">rRNA processing</keyword>
<evidence type="ECO:0000256" key="5">
    <source>
        <dbReference type="HAMAP-Rule" id="MF_00658"/>
    </source>
</evidence>
<dbReference type="InterPro" id="IPR029026">
    <property type="entry name" value="tRNA_m1G_MTases_N"/>
</dbReference>
<comment type="subcellular location">
    <subcellularLocation>
        <location evidence="5">Cytoplasm</location>
    </subcellularLocation>
</comment>
<protein>
    <recommendedName>
        <fullName evidence="5">Ribosomal RNA large subunit methyltransferase H</fullName>
        <ecNumber evidence="5">2.1.1.177</ecNumber>
    </recommendedName>
    <alternativeName>
        <fullName evidence="5">23S rRNA (pseudouridine1915-N3)-methyltransferase</fullName>
    </alternativeName>
    <alternativeName>
        <fullName evidence="5">23S rRNA m3Psi1915 methyltransferase</fullName>
    </alternativeName>
    <alternativeName>
        <fullName evidence="5">rRNA (pseudouridine-N3-)-methyltransferase RlmH</fullName>
    </alternativeName>
</protein>
<dbReference type="SUPFAM" id="SSF75217">
    <property type="entry name" value="alpha/beta knot"/>
    <property type="match status" value="1"/>
</dbReference>
<dbReference type="EC" id="2.1.1.177" evidence="5"/>
<dbReference type="PANTHER" id="PTHR33603:SF1">
    <property type="entry name" value="RIBOSOMAL RNA LARGE SUBUNIT METHYLTRANSFERASE H"/>
    <property type="match status" value="1"/>
</dbReference>
<comment type="catalytic activity">
    <reaction evidence="5">
        <text>pseudouridine(1915) in 23S rRNA + S-adenosyl-L-methionine = N(3)-methylpseudouridine(1915) in 23S rRNA + S-adenosyl-L-homocysteine + H(+)</text>
        <dbReference type="Rhea" id="RHEA:42752"/>
        <dbReference type="Rhea" id="RHEA-COMP:10221"/>
        <dbReference type="Rhea" id="RHEA-COMP:10222"/>
        <dbReference type="ChEBI" id="CHEBI:15378"/>
        <dbReference type="ChEBI" id="CHEBI:57856"/>
        <dbReference type="ChEBI" id="CHEBI:59789"/>
        <dbReference type="ChEBI" id="CHEBI:65314"/>
        <dbReference type="ChEBI" id="CHEBI:74486"/>
        <dbReference type="EC" id="2.1.1.177"/>
    </reaction>
</comment>
<evidence type="ECO:0000256" key="4">
    <source>
        <dbReference type="ARBA" id="ARBA00038303"/>
    </source>
</evidence>
<dbReference type="Pfam" id="PF02590">
    <property type="entry name" value="SPOUT_MTase"/>
    <property type="match status" value="1"/>
</dbReference>
<dbReference type="InterPro" id="IPR029028">
    <property type="entry name" value="Alpha/beta_knot_MTases"/>
</dbReference>
<sequence length="147" mass="16632">MTHRIIVVGKPALSFAKSGIEEYLRRLKRHGKFTLETLKDGPAEVVSQRLLDASKGTFRIILDERGKKPTTRQLADQMTQWIERPDIKEISYLIGPSNGHLPATRDAADYVLSLSNLVLQHELATLFLAEQLYRVATIHAGTPYHRD</sequence>
<accession>A0A918WI23</accession>
<dbReference type="GO" id="GO:0070038">
    <property type="term" value="F:rRNA (pseudouridine-N3-)-methyltransferase activity"/>
    <property type="evidence" value="ECO:0007669"/>
    <property type="project" value="UniProtKB-UniRule"/>
</dbReference>
<keyword evidence="5" id="KW-0963">Cytoplasm</keyword>
<evidence type="ECO:0000256" key="3">
    <source>
        <dbReference type="ARBA" id="ARBA00022691"/>
    </source>
</evidence>
<dbReference type="PIRSF" id="PIRSF004505">
    <property type="entry name" value="MT_bac"/>
    <property type="match status" value="1"/>
</dbReference>
<feature type="binding site" evidence="5">
    <location>
        <position position="62"/>
    </location>
    <ligand>
        <name>S-adenosyl-L-methionine</name>
        <dbReference type="ChEBI" id="CHEBI:59789"/>
    </ligand>
</feature>
<gene>
    <name evidence="5 6" type="primary">rlmH</name>
    <name evidence="6" type="ORF">GCM10007100_08830</name>
</gene>
<dbReference type="GO" id="GO:0005737">
    <property type="term" value="C:cytoplasm"/>
    <property type="evidence" value="ECO:0007669"/>
    <property type="project" value="UniProtKB-SubCell"/>
</dbReference>
<feature type="binding site" evidence="5">
    <location>
        <position position="95"/>
    </location>
    <ligand>
        <name>S-adenosyl-L-methionine</name>
        <dbReference type="ChEBI" id="CHEBI:59789"/>
    </ligand>
</feature>
<organism evidence="6 7">
    <name type="scientific">Roseibacillus persicicus</name>
    <dbReference type="NCBI Taxonomy" id="454148"/>
    <lineage>
        <taxon>Bacteria</taxon>
        <taxon>Pseudomonadati</taxon>
        <taxon>Verrucomicrobiota</taxon>
        <taxon>Verrucomicrobiia</taxon>
        <taxon>Verrucomicrobiales</taxon>
        <taxon>Verrucomicrobiaceae</taxon>
        <taxon>Roseibacillus</taxon>
    </lineage>
</organism>
<dbReference type="PANTHER" id="PTHR33603">
    <property type="entry name" value="METHYLTRANSFERASE"/>
    <property type="match status" value="1"/>
</dbReference>
<comment type="subunit">
    <text evidence="5">Homodimer.</text>
</comment>
<dbReference type="EMBL" id="BMXI01000003">
    <property type="protein sequence ID" value="GHC45673.1"/>
    <property type="molecule type" value="Genomic_DNA"/>
</dbReference>
<proteinExistence type="inferred from homology"/>